<feature type="compositionally biased region" description="Pro residues" evidence="1">
    <location>
        <begin position="31"/>
        <end position="44"/>
    </location>
</feature>
<reference evidence="2 3" key="1">
    <citation type="submission" date="2024-02" db="EMBL/GenBank/DDBJ databases">
        <authorList>
            <person name="Chen Y."/>
            <person name="Shah S."/>
            <person name="Dougan E. K."/>
            <person name="Thang M."/>
            <person name="Chan C."/>
        </authorList>
    </citation>
    <scope>NUCLEOTIDE SEQUENCE [LARGE SCALE GENOMIC DNA]</scope>
</reference>
<evidence type="ECO:0000313" key="3">
    <source>
        <dbReference type="Proteomes" id="UP001642464"/>
    </source>
</evidence>
<protein>
    <submittedName>
        <fullName evidence="2">Ras-related GTP-binding protein A</fullName>
    </submittedName>
</protein>
<evidence type="ECO:0000313" key="2">
    <source>
        <dbReference type="EMBL" id="CAK9078326.1"/>
    </source>
</evidence>
<feature type="region of interest" description="Disordered" evidence="1">
    <location>
        <begin position="1"/>
        <end position="120"/>
    </location>
</feature>
<sequence length="1608" mass="179314">MPFDNVDELSDDADVAAGTGKPAAAKTKAVPPAPAPEKPAPKLAPKPKGKSLPKKKPTKPEPMPEAPKSETAVVSGDAEPEATENVAETKTVKKRPAAASVPTDGEGTPPRKRPAAVMKKPSAAMLKVTKYWYHKKQMIGIRVGKHEKLTVKKHPNVSPEKQMEEACRLELEKGNSVEEVKQLRDMMIEAAARLVEPEPGPGPVAMETNDATATDAECAEEEVPQESDAMISQKSTKKQGAVAHSVVYCQRSIEDPSQQSQLEIAIPDSKKIASIWPRRFSAFATPTKEQQEIMARLRHLSGEWHRFKDVTAESMGRTAGKIESLEALVQRLERSAEACAPSTGSGKGPACRVPPSFSEMEEVQVAKPVEASRLSFKGRPAFDPLPYLSEPAKSLYARPLDFARPPEECFEEVPAVKVRGHRKEVLGLLAALDATQRLALFAPADVRMGNRAGVFCLMKNLTTDRLILDCRPANILEPGLNEWTQTMGSLVPILSLVVPPGYKLLASGEDLKDYYYYYIITQERAKRNALAMQLSATEARQFRNAYRLADKNAQVLIPALATMAMGDLNSVEFGQQAHVRLGLMHGLVRLPDLLTLRGTFPRQLWAVGYVIDDFIVLEASPPELPHDRLLSTALADEMVQLYSRVGLESNAKKRFRAEENAQFWGISIDGGNALIRAQLDRVVPLCFISARVARAGVASRHLLEVIAGAWTAILQARKRGMCLLEEIFVEIQGHPYGQTFPISSTLVAELWVLTILAPLFCSDLRAPASPVLYAVDASDNRVAGVRTELPEVFSQELLRHSMTRAAWTRLLSPWKSYQRSLGRLLPEEEVPLGEEPAHAHPLWVQLARSCRFHLLFSRAAAVRTHINIKELKALLLVESHHGQIQPSTRCNVATDSQVCLGAVVKGRSSSPVLNNMLRSHLPTVLVYNLYPGHQYLPSCENPSDDPTRNKLVREPVEALPSWLQRAFEGTFDQLDSFLESNGVASSLLARLPEFSEADIPQEWFLSGRVLRRKLFSIQQQTHPQASLLLQPPSPRSGKSVKAALQAERNAADTSAAVLWQKEERMRLSKTAELALRALPESHFVFPRGWTAKHRRDSLSFAGALDLFSGSRGLARALARHANVWVLTYDIAHDPKQDLLASSIQESIQRYVDLRCFRLLTAGPVCSSFSRAVRPPVRSRLYPKGLPQLTTNMQRKVEEGNSFSRWLADLVDSALRLGLLILVENPWMSFLWDQSEWKALLQGRACDFFTTDFCVWGMPWRKRTRFFTNCALRGCKLFCQCEAPGGHQRLSGYSSKHRVPWTKVAEAYPARLANTLALFLANDLLPPERKRALNIAACAKCNLRVGEASKPGPRPKRARPELDLEQVQLLTTHTLLIQQRARSLFMDWIEQQLSEQAWAAFRSRPELCVALLRAFGRHLTPMPKMIFDALITTAWLWGWKRFAAVSLLAFHGKLRVSEPLRARRRDLLLPAETGADVTDVIQHTRISDELTIFAAEHILGVLQADEQLYPAAPATYRRRWDLILSFLRLDKSWKLTPGTLRAGGAVHAYHQGQPVTEILWLMRLKSLNTLESYLQSTAAMNIMLTLPPPTRARIRSFAQLQPFIVRYSP</sequence>
<dbReference type="EMBL" id="CAXAMM010038236">
    <property type="protein sequence ID" value="CAK9078326.1"/>
    <property type="molecule type" value="Genomic_DNA"/>
</dbReference>
<proteinExistence type="predicted"/>
<gene>
    <name evidence="2" type="ORF">SCF082_LOCUS37471</name>
</gene>
<dbReference type="Proteomes" id="UP001642464">
    <property type="component" value="Unassembled WGS sequence"/>
</dbReference>
<comment type="caution">
    <text evidence="2">The sequence shown here is derived from an EMBL/GenBank/DDBJ whole genome shotgun (WGS) entry which is preliminary data.</text>
</comment>
<feature type="compositionally biased region" description="Basic residues" evidence="1">
    <location>
        <begin position="45"/>
        <end position="57"/>
    </location>
</feature>
<name>A0ABP0PQL6_9DINO</name>
<feature type="compositionally biased region" description="Low complexity" evidence="1">
    <location>
        <begin position="16"/>
        <end position="30"/>
    </location>
</feature>
<keyword evidence="3" id="KW-1185">Reference proteome</keyword>
<feature type="compositionally biased region" description="Acidic residues" evidence="1">
    <location>
        <begin position="1"/>
        <end position="14"/>
    </location>
</feature>
<dbReference type="InterPro" id="IPR011010">
    <property type="entry name" value="DNA_brk_join_enz"/>
</dbReference>
<evidence type="ECO:0000256" key="1">
    <source>
        <dbReference type="SAM" id="MobiDB-lite"/>
    </source>
</evidence>
<organism evidence="2 3">
    <name type="scientific">Durusdinium trenchii</name>
    <dbReference type="NCBI Taxonomy" id="1381693"/>
    <lineage>
        <taxon>Eukaryota</taxon>
        <taxon>Sar</taxon>
        <taxon>Alveolata</taxon>
        <taxon>Dinophyceae</taxon>
        <taxon>Suessiales</taxon>
        <taxon>Symbiodiniaceae</taxon>
        <taxon>Durusdinium</taxon>
    </lineage>
</organism>
<accession>A0ABP0PQL6</accession>
<dbReference type="SUPFAM" id="SSF56349">
    <property type="entry name" value="DNA breaking-rejoining enzymes"/>
    <property type="match status" value="1"/>
</dbReference>